<dbReference type="OrthoDB" id="5505487at2"/>
<dbReference type="Gene3D" id="1.10.220.30">
    <property type="match status" value="1"/>
</dbReference>
<dbReference type="InterPro" id="IPR018490">
    <property type="entry name" value="cNMP-bd_dom_sf"/>
</dbReference>
<reference evidence="2 3" key="1">
    <citation type="journal article" date="2017" name="Int. J. Syst. Evol. Microbiol.">
        <title>Desulfovibrio senegalensis sp. nov., a mesophilic sulfate reducer isolated from marine sediment.</title>
        <authorList>
            <person name="Thioye A."/>
            <person name="Gam Z.B.A."/>
            <person name="Mbengue M."/>
            <person name="Cayol J.L."/>
            <person name="Joseph-Bartoli M."/>
            <person name="Toure-Kane C."/>
            <person name="Labat M."/>
        </authorList>
    </citation>
    <scope>NUCLEOTIDE SEQUENCE [LARGE SCALE GENOMIC DNA]</scope>
    <source>
        <strain evidence="2 3">DSM 101509</strain>
    </source>
</reference>
<dbReference type="Pfam" id="PF01706">
    <property type="entry name" value="FliG_C"/>
    <property type="match status" value="1"/>
</dbReference>
<dbReference type="GO" id="GO:0003700">
    <property type="term" value="F:DNA-binding transcription factor activity"/>
    <property type="evidence" value="ECO:0007669"/>
    <property type="project" value="TreeGrafter"/>
</dbReference>
<dbReference type="InterPro" id="IPR000595">
    <property type="entry name" value="cNMP-bd_dom"/>
</dbReference>
<protein>
    <submittedName>
        <fullName evidence="2">Cyclic nucleotide-binding domain-containing protein</fullName>
    </submittedName>
</protein>
<dbReference type="Gene3D" id="2.60.120.10">
    <property type="entry name" value="Jelly Rolls"/>
    <property type="match status" value="1"/>
</dbReference>
<dbReference type="CDD" id="cd00038">
    <property type="entry name" value="CAP_ED"/>
    <property type="match status" value="1"/>
</dbReference>
<dbReference type="EMBL" id="WAIE01000003">
    <property type="protein sequence ID" value="KAB1441765.1"/>
    <property type="molecule type" value="Genomic_DNA"/>
</dbReference>
<dbReference type="SUPFAM" id="SSF48029">
    <property type="entry name" value="FliG"/>
    <property type="match status" value="1"/>
</dbReference>
<dbReference type="Proteomes" id="UP000438699">
    <property type="component" value="Unassembled WGS sequence"/>
</dbReference>
<accession>A0A6N6N311</accession>
<organism evidence="2 3">
    <name type="scientific">Pseudodesulfovibrio senegalensis</name>
    <dbReference type="NCBI Taxonomy" id="1721087"/>
    <lineage>
        <taxon>Bacteria</taxon>
        <taxon>Pseudomonadati</taxon>
        <taxon>Thermodesulfobacteriota</taxon>
        <taxon>Desulfovibrionia</taxon>
        <taxon>Desulfovibrionales</taxon>
        <taxon>Desulfovibrionaceae</taxon>
    </lineage>
</organism>
<name>A0A6N6N311_9BACT</name>
<dbReference type="SUPFAM" id="SSF51206">
    <property type="entry name" value="cAMP-binding domain-like"/>
    <property type="match status" value="1"/>
</dbReference>
<sequence length="391" mass="44630">MTTKQNVRNIKVFYKDQSIFREGQQAGHAYMVKKGTVTLYRTDGNRKVVLDRVGKGEIFGEKGALTGSVRSSSAEAAEYCELMILTEQIIQTLLDRCPKTIQHLTRLLIERLKKQARISNANVCRSTFLSICRILELAWRAHANMPPAQAKRTPNHKQGMRLADLSREIKDILLVSEADIRSAVDQLYRLKLVDCTRTKSAKAFEDMFIRIKDADNFFHVASNLHKELSRNSTPEPELEYVDIFDFAEDVQADPQILYKKIAAGEIPESLFFFHKQGALTWASEQPEDFFKKVKRKRKKLEELEDVNDIVFVDNTTLKQVFSQIGYYKLGVLMTLADEDARKKIDANLAKKIARIVREEAENRATVEDAEAEDVQDELIELIRTVKGGKAS</sequence>
<keyword evidence="3" id="KW-1185">Reference proteome</keyword>
<dbReference type="SMART" id="SM00100">
    <property type="entry name" value="cNMP"/>
    <property type="match status" value="1"/>
</dbReference>
<dbReference type="GO" id="GO:0005829">
    <property type="term" value="C:cytosol"/>
    <property type="evidence" value="ECO:0007669"/>
    <property type="project" value="TreeGrafter"/>
</dbReference>
<proteinExistence type="predicted"/>
<dbReference type="AlphaFoldDB" id="A0A6N6N311"/>
<evidence type="ECO:0000313" key="2">
    <source>
        <dbReference type="EMBL" id="KAB1441765.1"/>
    </source>
</evidence>
<dbReference type="RefSeq" id="WP_151150857.1">
    <property type="nucleotide sequence ID" value="NZ_WAIE01000003.1"/>
</dbReference>
<feature type="domain" description="Cyclic nucleotide-binding" evidence="1">
    <location>
        <begin position="13"/>
        <end position="111"/>
    </location>
</feature>
<dbReference type="PANTHER" id="PTHR24567:SF74">
    <property type="entry name" value="HTH-TYPE TRANSCRIPTIONAL REGULATOR ARCR"/>
    <property type="match status" value="1"/>
</dbReference>
<dbReference type="PANTHER" id="PTHR24567">
    <property type="entry name" value="CRP FAMILY TRANSCRIPTIONAL REGULATORY PROTEIN"/>
    <property type="match status" value="1"/>
</dbReference>
<evidence type="ECO:0000313" key="3">
    <source>
        <dbReference type="Proteomes" id="UP000438699"/>
    </source>
</evidence>
<evidence type="ECO:0000259" key="1">
    <source>
        <dbReference type="PROSITE" id="PS50042"/>
    </source>
</evidence>
<gene>
    <name evidence="2" type="ORF">F8A88_09235</name>
</gene>
<dbReference type="Pfam" id="PF00027">
    <property type="entry name" value="cNMP_binding"/>
    <property type="match status" value="1"/>
</dbReference>
<dbReference type="InterPro" id="IPR050397">
    <property type="entry name" value="Env_Response_Regulators"/>
</dbReference>
<dbReference type="PROSITE" id="PS50042">
    <property type="entry name" value="CNMP_BINDING_3"/>
    <property type="match status" value="1"/>
</dbReference>
<comment type="caution">
    <text evidence="2">The sequence shown here is derived from an EMBL/GenBank/DDBJ whole genome shotgun (WGS) entry which is preliminary data.</text>
</comment>
<dbReference type="InterPro" id="IPR014710">
    <property type="entry name" value="RmlC-like_jellyroll"/>
</dbReference>
<dbReference type="InterPro" id="IPR023087">
    <property type="entry name" value="Flg_Motor_Flig_C"/>
</dbReference>
<dbReference type="InterPro" id="IPR011002">
    <property type="entry name" value="FliG_a-hlx"/>
</dbReference>